<dbReference type="Proteomes" id="UP000079169">
    <property type="component" value="Unplaced"/>
</dbReference>
<dbReference type="GeneID" id="103520392"/>
<dbReference type="PaxDb" id="121845-A0A1S3DM05"/>
<dbReference type="Pfam" id="PF00046">
    <property type="entry name" value="Homeodomain"/>
    <property type="match status" value="1"/>
</dbReference>
<dbReference type="CDD" id="cd00086">
    <property type="entry name" value="homeodomain"/>
    <property type="match status" value="1"/>
</dbReference>
<accession>A0A1S3DM05</accession>
<proteinExistence type="predicted"/>
<dbReference type="GO" id="GO:0030154">
    <property type="term" value="P:cell differentiation"/>
    <property type="evidence" value="ECO:0007669"/>
    <property type="project" value="TreeGrafter"/>
</dbReference>
<evidence type="ECO:0000256" key="2">
    <source>
        <dbReference type="PROSITE-ProRule" id="PRU00108"/>
    </source>
</evidence>
<dbReference type="Gene3D" id="1.10.10.60">
    <property type="entry name" value="Homeodomain-like"/>
    <property type="match status" value="1"/>
</dbReference>
<dbReference type="PROSITE" id="PS50071">
    <property type="entry name" value="HOMEOBOX_2"/>
    <property type="match status" value="1"/>
</dbReference>
<dbReference type="PANTHER" id="PTHR24340:SF70">
    <property type="entry name" value="NK7.1, ISOFORM A"/>
    <property type="match status" value="1"/>
</dbReference>
<dbReference type="GO" id="GO:0000981">
    <property type="term" value="F:DNA-binding transcription factor activity, RNA polymerase II-specific"/>
    <property type="evidence" value="ECO:0007669"/>
    <property type="project" value="TreeGrafter"/>
</dbReference>
<evidence type="ECO:0000256" key="3">
    <source>
        <dbReference type="RuleBase" id="RU000682"/>
    </source>
</evidence>
<dbReference type="InterPro" id="IPR001356">
    <property type="entry name" value="HD"/>
</dbReference>
<dbReference type="KEGG" id="dci:103520392"/>
<dbReference type="RefSeq" id="XP_008483703.2">
    <property type="nucleotide sequence ID" value="XM_008485481.2"/>
</dbReference>
<keyword evidence="2 3" id="KW-0371">Homeobox</keyword>
<dbReference type="SUPFAM" id="SSF46689">
    <property type="entry name" value="Homeodomain-like"/>
    <property type="match status" value="1"/>
</dbReference>
<dbReference type="STRING" id="121845.A0A1S3DM05"/>
<name>A0A1S3DM05_DIACI</name>
<organism evidence="6 7">
    <name type="scientific">Diaphorina citri</name>
    <name type="common">Asian citrus psyllid</name>
    <dbReference type="NCBI Taxonomy" id="121845"/>
    <lineage>
        <taxon>Eukaryota</taxon>
        <taxon>Metazoa</taxon>
        <taxon>Ecdysozoa</taxon>
        <taxon>Arthropoda</taxon>
        <taxon>Hexapoda</taxon>
        <taxon>Insecta</taxon>
        <taxon>Pterygota</taxon>
        <taxon>Neoptera</taxon>
        <taxon>Paraneoptera</taxon>
        <taxon>Hemiptera</taxon>
        <taxon>Sternorrhyncha</taxon>
        <taxon>Psylloidea</taxon>
        <taxon>Psyllidae</taxon>
        <taxon>Diaphorininae</taxon>
        <taxon>Diaphorina</taxon>
    </lineage>
</organism>
<evidence type="ECO:0000313" key="6">
    <source>
        <dbReference type="Proteomes" id="UP000079169"/>
    </source>
</evidence>
<gene>
    <name evidence="7" type="primary">LOC103520392</name>
</gene>
<evidence type="ECO:0000259" key="5">
    <source>
        <dbReference type="PROSITE" id="PS50071"/>
    </source>
</evidence>
<dbReference type="GO" id="GO:0005634">
    <property type="term" value="C:nucleus"/>
    <property type="evidence" value="ECO:0007669"/>
    <property type="project" value="UniProtKB-SubCell"/>
</dbReference>
<dbReference type="PANTHER" id="PTHR24340">
    <property type="entry name" value="HOMEOBOX PROTEIN NKX"/>
    <property type="match status" value="1"/>
</dbReference>
<keyword evidence="2 3" id="KW-0238">DNA-binding</keyword>
<feature type="domain" description="Homeobox" evidence="5">
    <location>
        <begin position="85"/>
        <end position="135"/>
    </location>
</feature>
<evidence type="ECO:0000256" key="1">
    <source>
        <dbReference type="ARBA" id="ARBA00004123"/>
    </source>
</evidence>
<comment type="subcellular location">
    <subcellularLocation>
        <location evidence="1 2 3">Nucleus</location>
    </subcellularLocation>
</comment>
<evidence type="ECO:0000313" key="7">
    <source>
        <dbReference type="RefSeq" id="XP_008483703.2"/>
    </source>
</evidence>
<dbReference type="InterPro" id="IPR050394">
    <property type="entry name" value="Homeobox_NK-like"/>
</dbReference>
<keyword evidence="2 3" id="KW-0539">Nucleus</keyword>
<dbReference type="AlphaFoldDB" id="A0A1S3DM05"/>
<evidence type="ECO:0000256" key="4">
    <source>
        <dbReference type="SAM" id="MobiDB-lite"/>
    </source>
</evidence>
<reference evidence="7" key="1">
    <citation type="submission" date="2025-08" db="UniProtKB">
        <authorList>
            <consortium name="RefSeq"/>
        </authorList>
    </citation>
    <scope>IDENTIFICATION</scope>
</reference>
<feature type="region of interest" description="Disordered" evidence="4">
    <location>
        <begin position="19"/>
        <end position="51"/>
    </location>
</feature>
<keyword evidence="6" id="KW-1185">Reference proteome</keyword>
<feature type="region of interest" description="Disordered" evidence="4">
    <location>
        <begin position="65"/>
        <end position="92"/>
    </location>
</feature>
<sequence>MSSPEFSILGEFDPALCDSNFSSTSSMRQKRIKKENNNNVTSSSSPLLNGSSKVLSQPLSLLTIPSLVSPNENESQYSDGGGSERKRKKARTTFTGRQIFELERQFECKKYLSSSERSELAKLLGVTETQVRTPW</sequence>
<protein>
    <submittedName>
        <fullName evidence="7">Homeobox protein bagpipe-like</fullName>
    </submittedName>
</protein>
<dbReference type="InterPro" id="IPR009057">
    <property type="entry name" value="Homeodomain-like_sf"/>
</dbReference>
<feature type="compositionally biased region" description="Low complexity" evidence="4">
    <location>
        <begin position="42"/>
        <end position="51"/>
    </location>
</feature>
<feature type="compositionally biased region" description="Polar residues" evidence="4">
    <location>
        <begin position="66"/>
        <end position="78"/>
    </location>
</feature>
<dbReference type="GO" id="GO:0000978">
    <property type="term" value="F:RNA polymerase II cis-regulatory region sequence-specific DNA binding"/>
    <property type="evidence" value="ECO:0007669"/>
    <property type="project" value="TreeGrafter"/>
</dbReference>
<dbReference type="SMART" id="SM00389">
    <property type="entry name" value="HOX"/>
    <property type="match status" value="1"/>
</dbReference>
<feature type="non-terminal residue" evidence="7">
    <location>
        <position position="135"/>
    </location>
</feature>